<dbReference type="HOGENOM" id="CLU_2320755_0_0_1"/>
<proteinExistence type="predicted"/>
<evidence type="ECO:0000313" key="2">
    <source>
        <dbReference type="Proteomes" id="UP000054477"/>
    </source>
</evidence>
<name>A0A0C9XBG1_9AGAR</name>
<gene>
    <name evidence="1" type="ORF">K443DRAFT_193644</name>
</gene>
<protein>
    <submittedName>
        <fullName evidence="1">Uncharacterized protein</fullName>
    </submittedName>
</protein>
<reference evidence="2" key="2">
    <citation type="submission" date="2015-01" db="EMBL/GenBank/DDBJ databases">
        <title>Evolutionary Origins and Diversification of the Mycorrhizal Mutualists.</title>
        <authorList>
            <consortium name="DOE Joint Genome Institute"/>
            <consortium name="Mycorrhizal Genomics Consortium"/>
            <person name="Kohler A."/>
            <person name="Kuo A."/>
            <person name="Nagy L.G."/>
            <person name="Floudas D."/>
            <person name="Copeland A."/>
            <person name="Barry K.W."/>
            <person name="Cichocki N."/>
            <person name="Veneault-Fourrey C."/>
            <person name="LaButti K."/>
            <person name="Lindquist E.A."/>
            <person name="Lipzen A."/>
            <person name="Lundell T."/>
            <person name="Morin E."/>
            <person name="Murat C."/>
            <person name="Riley R."/>
            <person name="Ohm R."/>
            <person name="Sun H."/>
            <person name="Tunlid A."/>
            <person name="Henrissat B."/>
            <person name="Grigoriev I.V."/>
            <person name="Hibbett D.S."/>
            <person name="Martin F."/>
        </authorList>
    </citation>
    <scope>NUCLEOTIDE SEQUENCE [LARGE SCALE GENOMIC DNA]</scope>
    <source>
        <strain evidence="2">LaAM-08-1</strain>
    </source>
</reference>
<reference evidence="1 2" key="1">
    <citation type="submission" date="2014-04" db="EMBL/GenBank/DDBJ databases">
        <authorList>
            <consortium name="DOE Joint Genome Institute"/>
            <person name="Kuo A."/>
            <person name="Kohler A."/>
            <person name="Nagy L.G."/>
            <person name="Floudas D."/>
            <person name="Copeland A."/>
            <person name="Barry K.W."/>
            <person name="Cichocki N."/>
            <person name="Veneault-Fourrey C."/>
            <person name="LaButti K."/>
            <person name="Lindquist E.A."/>
            <person name="Lipzen A."/>
            <person name="Lundell T."/>
            <person name="Morin E."/>
            <person name="Murat C."/>
            <person name="Sun H."/>
            <person name="Tunlid A."/>
            <person name="Henrissat B."/>
            <person name="Grigoriev I.V."/>
            <person name="Hibbett D.S."/>
            <person name="Martin F."/>
            <person name="Nordberg H.P."/>
            <person name="Cantor M.N."/>
            <person name="Hua S.X."/>
        </authorList>
    </citation>
    <scope>NUCLEOTIDE SEQUENCE [LARGE SCALE GENOMIC DNA]</scope>
    <source>
        <strain evidence="1 2">LaAM-08-1</strain>
    </source>
</reference>
<dbReference type="EMBL" id="KN838660">
    <property type="protein sequence ID" value="KIJ98828.1"/>
    <property type="molecule type" value="Genomic_DNA"/>
</dbReference>
<evidence type="ECO:0000313" key="1">
    <source>
        <dbReference type="EMBL" id="KIJ98828.1"/>
    </source>
</evidence>
<organism evidence="1 2">
    <name type="scientific">Laccaria amethystina LaAM-08-1</name>
    <dbReference type="NCBI Taxonomy" id="1095629"/>
    <lineage>
        <taxon>Eukaryota</taxon>
        <taxon>Fungi</taxon>
        <taxon>Dikarya</taxon>
        <taxon>Basidiomycota</taxon>
        <taxon>Agaricomycotina</taxon>
        <taxon>Agaricomycetes</taxon>
        <taxon>Agaricomycetidae</taxon>
        <taxon>Agaricales</taxon>
        <taxon>Agaricineae</taxon>
        <taxon>Hydnangiaceae</taxon>
        <taxon>Laccaria</taxon>
    </lineage>
</organism>
<accession>A0A0C9XBG1</accession>
<sequence>MSTSEPQLRRSVQDKKCNANAVGTRLSPEETDLQLFRLVLRGNGHRCTHICYMRVFEGFFSTDYQPKIKIMDDAMKANEVTSTITDIHCNDNSRRDTQL</sequence>
<dbReference type="Proteomes" id="UP000054477">
    <property type="component" value="Unassembled WGS sequence"/>
</dbReference>
<dbReference type="AlphaFoldDB" id="A0A0C9XBG1"/>
<keyword evidence="2" id="KW-1185">Reference proteome</keyword>